<protein>
    <submittedName>
        <fullName evidence="3">Uncharacterized protein</fullName>
    </submittedName>
</protein>
<feature type="region of interest" description="Disordered" evidence="1">
    <location>
        <begin position="233"/>
        <end position="449"/>
    </location>
</feature>
<dbReference type="OrthoDB" id="5404940at2759"/>
<keyword evidence="4" id="KW-1185">Reference proteome</keyword>
<reference evidence="3" key="1">
    <citation type="journal article" date="2021" name="IMA Fungus">
        <title>Genomic characterization of three marine fungi, including Emericellopsis atlantica sp. nov. with signatures of a generalist lifestyle and marine biomass degradation.</title>
        <authorList>
            <person name="Hagestad O.C."/>
            <person name="Hou L."/>
            <person name="Andersen J.H."/>
            <person name="Hansen E.H."/>
            <person name="Altermark B."/>
            <person name="Li C."/>
            <person name="Kuhnert E."/>
            <person name="Cox R.J."/>
            <person name="Crous P.W."/>
            <person name="Spatafora J.W."/>
            <person name="Lail K."/>
            <person name="Amirebrahimi M."/>
            <person name="Lipzen A."/>
            <person name="Pangilinan J."/>
            <person name="Andreopoulos W."/>
            <person name="Hayes R.D."/>
            <person name="Ng V."/>
            <person name="Grigoriev I.V."/>
            <person name="Jackson S.A."/>
            <person name="Sutton T.D.S."/>
            <person name="Dobson A.D.W."/>
            <person name="Rama T."/>
        </authorList>
    </citation>
    <scope>NUCLEOTIDE SEQUENCE</scope>
    <source>
        <strain evidence="3">TRa018bII</strain>
    </source>
</reference>
<keyword evidence="2" id="KW-0812">Transmembrane</keyword>
<feature type="compositionally biased region" description="Basic and acidic residues" evidence="1">
    <location>
        <begin position="512"/>
        <end position="522"/>
    </location>
</feature>
<feature type="compositionally biased region" description="Polar residues" evidence="1">
    <location>
        <begin position="492"/>
        <end position="505"/>
    </location>
</feature>
<dbReference type="AlphaFoldDB" id="A0A9P7YS82"/>
<evidence type="ECO:0000256" key="1">
    <source>
        <dbReference type="SAM" id="MobiDB-lite"/>
    </source>
</evidence>
<dbReference type="EMBL" id="MU251364">
    <property type="protein sequence ID" value="KAG9238869.1"/>
    <property type="molecule type" value="Genomic_DNA"/>
</dbReference>
<sequence>MGVQPPYLYDAIRTEGSKSPHKPFDPKAVTRASQTPKPPRKKQEGPLVSFNQHPDSFLILPYGNTSAKPMSPSVKVWVKWTRILQLVLRILQVLCAGGLLAFMIILRGADNVTAWIMRIAPGVAIFHTVYGVYHLSRKSAGRPPASSAAYMLFASFFDVSIIPFYTFSALLGYNHQNDAKTWTVILDDQSLTLTFSKVVFLLATIGAGFHIVTLAISLYLAVTFRKISNLPPDMNPLEDNLTSRHKRNKSSVSTMTTTTMNASEKRLSTPLESKRGSGAAYEDLSRPPTIPFFHTRTQSTDSFSTYKSTPPPSRDNRDDLPSRHYQASHRNSNGSNMDLKRASFYGQGPATPPKRQSYTEVPLSDNTSHRSSGPKMGVMANGWYTSDSLSKVRARSESPQKGKYQPVHQPYDSEDLGSFHASPLESNPPTPRRHKYTPSSDSPLSEIGKMRTSGDIADMSGERELSVEPLRENFKAKYYGDLKPATPPVMIGSNSRQVSSGNDFINQKGKFRPRDASGKIAEEGLGGSGDGWGTRYRKPSGL</sequence>
<feature type="compositionally biased region" description="Basic and acidic residues" evidence="1">
    <location>
        <begin position="12"/>
        <end position="25"/>
    </location>
</feature>
<gene>
    <name evidence="3" type="ORF">BJ875DRAFT_366999</name>
</gene>
<feature type="compositionally biased region" description="Polar residues" evidence="1">
    <location>
        <begin position="295"/>
        <end position="308"/>
    </location>
</feature>
<evidence type="ECO:0000313" key="3">
    <source>
        <dbReference type="EMBL" id="KAG9238869.1"/>
    </source>
</evidence>
<comment type="caution">
    <text evidence="3">The sequence shown here is derived from an EMBL/GenBank/DDBJ whole genome shotgun (WGS) entry which is preliminary data.</text>
</comment>
<feature type="compositionally biased region" description="Basic and acidic residues" evidence="1">
    <location>
        <begin position="263"/>
        <end position="275"/>
    </location>
</feature>
<feature type="region of interest" description="Disordered" evidence="1">
    <location>
        <begin position="1"/>
        <end position="46"/>
    </location>
</feature>
<keyword evidence="2" id="KW-1133">Transmembrane helix</keyword>
<feature type="transmembrane region" description="Helical" evidence="2">
    <location>
        <begin position="86"/>
        <end position="109"/>
    </location>
</feature>
<feature type="transmembrane region" description="Helical" evidence="2">
    <location>
        <begin position="148"/>
        <end position="173"/>
    </location>
</feature>
<proteinExistence type="predicted"/>
<feature type="compositionally biased region" description="Polar residues" evidence="1">
    <location>
        <begin position="354"/>
        <end position="371"/>
    </location>
</feature>
<name>A0A9P7YS82_9HELO</name>
<organism evidence="3 4">
    <name type="scientific">Amylocarpus encephaloides</name>
    <dbReference type="NCBI Taxonomy" id="45428"/>
    <lineage>
        <taxon>Eukaryota</taxon>
        <taxon>Fungi</taxon>
        <taxon>Dikarya</taxon>
        <taxon>Ascomycota</taxon>
        <taxon>Pezizomycotina</taxon>
        <taxon>Leotiomycetes</taxon>
        <taxon>Helotiales</taxon>
        <taxon>Helotiales incertae sedis</taxon>
        <taxon>Amylocarpus</taxon>
    </lineage>
</organism>
<accession>A0A9P7YS82</accession>
<feature type="region of interest" description="Disordered" evidence="1">
    <location>
        <begin position="481"/>
        <end position="542"/>
    </location>
</feature>
<evidence type="ECO:0000313" key="4">
    <source>
        <dbReference type="Proteomes" id="UP000824998"/>
    </source>
</evidence>
<feature type="transmembrane region" description="Helical" evidence="2">
    <location>
        <begin position="198"/>
        <end position="222"/>
    </location>
</feature>
<keyword evidence="2" id="KW-0472">Membrane</keyword>
<evidence type="ECO:0000256" key="2">
    <source>
        <dbReference type="SAM" id="Phobius"/>
    </source>
</evidence>
<feature type="transmembrane region" description="Helical" evidence="2">
    <location>
        <begin position="115"/>
        <end position="136"/>
    </location>
</feature>
<dbReference type="Proteomes" id="UP000824998">
    <property type="component" value="Unassembled WGS sequence"/>
</dbReference>